<sequence length="186" mass="21706">MAKTSRIPSKENLEDMLKLFEPESGFSIHTEVPVLPKGDWRSDGYRWIHGATLSVTSKSGLLKTTAFTRTKDWELQKLKLEKDKRPIKIYSEKLLEAAEKNVDNHRQHIDVVPRLTDDQIYHLIEIAYETEFIHDITITPHQIVTCFRKETLSDFKELIDRDELPTMCLSYDITFEMGDFYVSVLT</sequence>
<dbReference type="EMBL" id="WJBH02000008">
    <property type="protein sequence ID" value="KAI9554975.1"/>
    <property type="molecule type" value="Genomic_DNA"/>
</dbReference>
<proteinExistence type="predicted"/>
<name>A0AAD5L468_9CRUS</name>
<comment type="caution">
    <text evidence="1">The sequence shown here is derived from an EMBL/GenBank/DDBJ whole genome shotgun (WGS) entry which is preliminary data.</text>
</comment>
<evidence type="ECO:0000313" key="2">
    <source>
        <dbReference type="Proteomes" id="UP000820818"/>
    </source>
</evidence>
<dbReference type="Proteomes" id="UP000820818">
    <property type="component" value="Linkage Group LG8"/>
</dbReference>
<accession>A0AAD5L468</accession>
<gene>
    <name evidence="1" type="ORF">GHT06_020264</name>
</gene>
<dbReference type="AlphaFoldDB" id="A0AAD5L468"/>
<evidence type="ECO:0000313" key="1">
    <source>
        <dbReference type="EMBL" id="KAI9554975.1"/>
    </source>
</evidence>
<keyword evidence="2" id="KW-1185">Reference proteome</keyword>
<reference evidence="1 2" key="1">
    <citation type="submission" date="2022-05" db="EMBL/GenBank/DDBJ databases">
        <title>A multi-omics perspective on studying reproductive biology in Daphnia sinensis.</title>
        <authorList>
            <person name="Jia J."/>
        </authorList>
    </citation>
    <scope>NUCLEOTIDE SEQUENCE [LARGE SCALE GENOMIC DNA]</scope>
    <source>
        <strain evidence="1 2">WSL</strain>
    </source>
</reference>
<organism evidence="1 2">
    <name type="scientific">Daphnia sinensis</name>
    <dbReference type="NCBI Taxonomy" id="1820382"/>
    <lineage>
        <taxon>Eukaryota</taxon>
        <taxon>Metazoa</taxon>
        <taxon>Ecdysozoa</taxon>
        <taxon>Arthropoda</taxon>
        <taxon>Crustacea</taxon>
        <taxon>Branchiopoda</taxon>
        <taxon>Diplostraca</taxon>
        <taxon>Cladocera</taxon>
        <taxon>Anomopoda</taxon>
        <taxon>Daphniidae</taxon>
        <taxon>Daphnia</taxon>
        <taxon>Daphnia similis group</taxon>
    </lineage>
</organism>
<protein>
    <submittedName>
        <fullName evidence="1">Uncharacterized protein</fullName>
    </submittedName>
</protein>